<dbReference type="PANTHER" id="PTHR30244">
    <property type="entry name" value="TRANSAMINASE"/>
    <property type="match status" value="1"/>
</dbReference>
<comment type="similarity">
    <text evidence="3">Belongs to the DegT/DnrJ/EryC1 family.</text>
</comment>
<evidence type="ECO:0000256" key="3">
    <source>
        <dbReference type="RuleBase" id="RU004508"/>
    </source>
</evidence>
<gene>
    <name evidence="4" type="ORF">J3U88_00835</name>
</gene>
<evidence type="ECO:0000313" key="4">
    <source>
        <dbReference type="EMBL" id="MBO1316985.1"/>
    </source>
</evidence>
<keyword evidence="2 3" id="KW-0663">Pyridoxal phosphate</keyword>
<dbReference type="InterPro" id="IPR000653">
    <property type="entry name" value="DegT/StrS_aminotransferase"/>
</dbReference>
<dbReference type="RefSeq" id="WP_207856221.1">
    <property type="nucleotide sequence ID" value="NZ_JAFREP010000001.1"/>
</dbReference>
<dbReference type="InterPro" id="IPR015422">
    <property type="entry name" value="PyrdxlP-dep_Trfase_small"/>
</dbReference>
<comment type="caution">
    <text evidence="4">The sequence shown here is derived from an EMBL/GenBank/DDBJ whole genome shotgun (WGS) entry which is preliminary data.</text>
</comment>
<dbReference type="Gene3D" id="3.90.1150.10">
    <property type="entry name" value="Aspartate Aminotransferase, domain 1"/>
    <property type="match status" value="1"/>
</dbReference>
<dbReference type="Pfam" id="PF01041">
    <property type="entry name" value="DegT_DnrJ_EryC1"/>
    <property type="match status" value="1"/>
</dbReference>
<dbReference type="InterPro" id="IPR015424">
    <property type="entry name" value="PyrdxlP-dep_Trfase"/>
</dbReference>
<proteinExistence type="inferred from homology"/>
<organism evidence="4 5">
    <name type="scientific">Acanthopleuribacter pedis</name>
    <dbReference type="NCBI Taxonomy" id="442870"/>
    <lineage>
        <taxon>Bacteria</taxon>
        <taxon>Pseudomonadati</taxon>
        <taxon>Acidobacteriota</taxon>
        <taxon>Holophagae</taxon>
        <taxon>Acanthopleuribacterales</taxon>
        <taxon>Acanthopleuribacteraceae</taxon>
        <taxon>Acanthopleuribacter</taxon>
    </lineage>
</organism>
<feature type="modified residue" description="N6-(pyridoxal phosphate)lysine" evidence="2">
    <location>
        <position position="195"/>
    </location>
</feature>
<dbReference type="Gene3D" id="3.40.640.10">
    <property type="entry name" value="Type I PLP-dependent aspartate aminotransferase-like (Major domain)"/>
    <property type="match status" value="1"/>
</dbReference>
<dbReference type="InterPro" id="IPR015421">
    <property type="entry name" value="PyrdxlP-dep_Trfase_major"/>
</dbReference>
<dbReference type="EMBL" id="JAFREP010000001">
    <property type="protein sequence ID" value="MBO1316985.1"/>
    <property type="molecule type" value="Genomic_DNA"/>
</dbReference>
<feature type="active site" description="Proton acceptor" evidence="1">
    <location>
        <position position="195"/>
    </location>
</feature>
<keyword evidence="4" id="KW-0032">Aminotransferase</keyword>
<keyword evidence="4" id="KW-0808">Transferase</keyword>
<dbReference type="PANTHER" id="PTHR30244:SF42">
    <property type="entry name" value="UDP-2-ACETAMIDO-2-DEOXY-3-OXO-D-GLUCURONATE AMINOTRANSFERASE"/>
    <property type="match status" value="1"/>
</dbReference>
<sequence>MSQGIPFVDLRTQYQQLESQIRERIDAVLDHGRYINGPEVDELEAKLAEFSGAEHVVACSSGTDALLIPLMAWGIQPGDAVFTTPFTFIATAEVIALLGATPVFVDIDPDTFNMDPVALEQAIQRVKTEGELKPKAVIPVDLFGLCADYTRIEPIAKAHDLQVLEDAAQALGARHGDRAAGAFGHAAATSFYPAKPLGGYGDGGAVFTNDAELKTLFKSIREHGMGHHRYENVRVGINGRLDSLQAAILLVKLAAFPAELEGRNRVAAWYGQKLKTVKTPVVPDGTYCSWAQYSVLSEQRDDLMAKLKAENIPSVIYYPRCLHLQPAFDHYGYKEGDFPVSEEASRKIFSLPMTPFLTEDQVDRVAEVLNNA</sequence>
<keyword evidence="5" id="KW-1185">Reference proteome</keyword>
<dbReference type="CDD" id="cd00616">
    <property type="entry name" value="AHBA_syn"/>
    <property type="match status" value="1"/>
</dbReference>
<dbReference type="GO" id="GO:0000271">
    <property type="term" value="P:polysaccharide biosynthetic process"/>
    <property type="evidence" value="ECO:0007669"/>
    <property type="project" value="TreeGrafter"/>
</dbReference>
<reference evidence="4" key="1">
    <citation type="submission" date="2021-03" db="EMBL/GenBank/DDBJ databases">
        <authorList>
            <person name="Wang G."/>
        </authorList>
    </citation>
    <scope>NUCLEOTIDE SEQUENCE</scope>
    <source>
        <strain evidence="4">KCTC 12899</strain>
    </source>
</reference>
<evidence type="ECO:0000256" key="1">
    <source>
        <dbReference type="PIRSR" id="PIRSR000390-1"/>
    </source>
</evidence>
<dbReference type="GO" id="GO:0030170">
    <property type="term" value="F:pyridoxal phosphate binding"/>
    <property type="evidence" value="ECO:0007669"/>
    <property type="project" value="TreeGrafter"/>
</dbReference>
<dbReference type="GO" id="GO:0008483">
    <property type="term" value="F:transaminase activity"/>
    <property type="evidence" value="ECO:0007669"/>
    <property type="project" value="UniProtKB-KW"/>
</dbReference>
<name>A0A8J7QCF2_9BACT</name>
<evidence type="ECO:0000256" key="2">
    <source>
        <dbReference type="PIRSR" id="PIRSR000390-2"/>
    </source>
</evidence>
<dbReference type="Proteomes" id="UP000664417">
    <property type="component" value="Unassembled WGS sequence"/>
</dbReference>
<protein>
    <submittedName>
        <fullName evidence="4">DegT/DnrJ/EryC1/StrS family aminotransferase</fullName>
    </submittedName>
</protein>
<accession>A0A8J7QCF2</accession>
<dbReference type="PIRSF" id="PIRSF000390">
    <property type="entry name" value="PLP_StrS"/>
    <property type="match status" value="1"/>
</dbReference>
<dbReference type="SUPFAM" id="SSF53383">
    <property type="entry name" value="PLP-dependent transferases"/>
    <property type="match status" value="1"/>
</dbReference>
<dbReference type="AlphaFoldDB" id="A0A8J7QCF2"/>
<evidence type="ECO:0000313" key="5">
    <source>
        <dbReference type="Proteomes" id="UP000664417"/>
    </source>
</evidence>